<gene>
    <name evidence="2" type="ORF">NVP1097O_02</name>
</gene>
<evidence type="ECO:0000313" key="2">
    <source>
        <dbReference type="EMBL" id="AUR87148.1"/>
    </source>
</evidence>
<feature type="region of interest" description="Disordered" evidence="1">
    <location>
        <begin position="76"/>
        <end position="108"/>
    </location>
</feature>
<accession>A0A2I7R0I2</accession>
<dbReference type="EMBL" id="MG592470">
    <property type="protein sequence ID" value="AUR87148.1"/>
    <property type="molecule type" value="Genomic_DNA"/>
</dbReference>
<proteinExistence type="predicted"/>
<keyword evidence="3" id="KW-1185">Reference proteome</keyword>
<evidence type="ECO:0000313" key="3">
    <source>
        <dbReference type="Proteomes" id="UP000259765"/>
    </source>
</evidence>
<feature type="compositionally biased region" description="Basic residues" evidence="1">
    <location>
        <begin position="93"/>
        <end position="102"/>
    </location>
</feature>
<protein>
    <submittedName>
        <fullName evidence="2">Uncharacterized protein</fullName>
    </submittedName>
</protein>
<sequence>MSKQFVAKPVKVEAFQFGTDVQPLWFLAAIRKKQILIMPSKGHIVTKTDAGKINIYDPVTFNALFETVEQPKDLNKDGVVAPQEETVATETKVKRKPRKKKVEAKPEE</sequence>
<organism evidence="2 3">
    <name type="scientific">Vibrio phage 1.097.O._10N.286.49.B3</name>
    <dbReference type="NCBI Taxonomy" id="1881383"/>
    <lineage>
        <taxon>Viruses</taxon>
        <taxon>Duplodnaviria</taxon>
        <taxon>Heunggongvirae</taxon>
        <taxon>Uroviricota</taxon>
        <taxon>Caudoviricetes</taxon>
        <taxon>Schitoviridae</taxon>
        <taxon>Pontosvirinae</taxon>
        <taxon>Dorisvirus</taxon>
        <taxon>Dorisvirus 49B3</taxon>
    </lineage>
</organism>
<reference evidence="2 3" key="1">
    <citation type="submission" date="2017-11" db="EMBL/GenBank/DDBJ databases">
        <title>A major lineage of nontailed dsDNA viruses as unrecognized killers of marine bacteria.</title>
        <authorList>
            <person name="Kauffman K.M."/>
            <person name="Hussain F.A."/>
            <person name="Yang J."/>
            <person name="Arevalo P."/>
            <person name="Brown J.M."/>
            <person name="Chang W.K."/>
            <person name="VanInsberghe D."/>
            <person name="Elsherbini J."/>
            <person name="Cutler M.B."/>
            <person name="Kelly L."/>
            <person name="Polz M.F."/>
        </authorList>
    </citation>
    <scope>NUCLEOTIDE SEQUENCE [LARGE SCALE GENOMIC DNA]</scope>
</reference>
<name>A0A2I7R0I2_9CAUD</name>
<evidence type="ECO:0000256" key="1">
    <source>
        <dbReference type="SAM" id="MobiDB-lite"/>
    </source>
</evidence>
<dbReference type="Proteomes" id="UP000259765">
    <property type="component" value="Segment"/>
</dbReference>